<evidence type="ECO:0000313" key="5">
    <source>
        <dbReference type="Proteomes" id="UP000184758"/>
    </source>
</evidence>
<proteinExistence type="inferred from homology"/>
<name>A0A1N6GKR3_9LACT</name>
<protein>
    <recommendedName>
        <fullName evidence="2">Universal stress protein</fullName>
    </recommendedName>
</protein>
<dbReference type="InterPro" id="IPR006016">
    <property type="entry name" value="UspA"/>
</dbReference>
<sequence>MLQQYNRILVAVDGSAEAETAFKKAVQVAVRNSAALVLAHVIDTRAFQSISTFDGDMADKASEQARNTLEEYVRYAKNHRVQDVTYSIEYGSPKVLIAKQVPEDQKIDLIMLGATGLNAVERIFIGSVSEYVIRHANCDVLIVRTDLENKKNQ</sequence>
<dbReference type="OrthoDB" id="9789668at2"/>
<comment type="similarity">
    <text evidence="1 2">Belongs to the universal stress protein A family.</text>
</comment>
<dbReference type="PANTHER" id="PTHR46268:SF6">
    <property type="entry name" value="UNIVERSAL STRESS PROTEIN UP12"/>
    <property type="match status" value="1"/>
</dbReference>
<feature type="domain" description="UspA" evidence="3">
    <location>
        <begin position="5"/>
        <end position="144"/>
    </location>
</feature>
<comment type="subcellular location">
    <subcellularLocation>
        <location evidence="2">Cytoplasm</location>
    </subcellularLocation>
</comment>
<dbReference type="RefSeq" id="WP_034548310.1">
    <property type="nucleotide sequence ID" value="NZ_FSRN01000001.1"/>
</dbReference>
<reference evidence="5" key="1">
    <citation type="submission" date="2016-11" db="EMBL/GenBank/DDBJ databases">
        <authorList>
            <person name="Varghese N."/>
            <person name="Submissions S."/>
        </authorList>
    </citation>
    <scope>NUCLEOTIDE SEQUENCE [LARGE SCALE GENOMIC DNA]</scope>
    <source>
        <strain evidence="5">313</strain>
    </source>
</reference>
<dbReference type="Gene3D" id="3.40.50.620">
    <property type="entry name" value="HUPs"/>
    <property type="match status" value="1"/>
</dbReference>
<dbReference type="GO" id="GO:0005737">
    <property type="term" value="C:cytoplasm"/>
    <property type="evidence" value="ECO:0007669"/>
    <property type="project" value="UniProtKB-SubCell"/>
</dbReference>
<keyword evidence="5" id="KW-1185">Reference proteome</keyword>
<dbReference type="Pfam" id="PF00582">
    <property type="entry name" value="Usp"/>
    <property type="match status" value="1"/>
</dbReference>
<dbReference type="PIRSF" id="PIRSF006276">
    <property type="entry name" value="UspA"/>
    <property type="match status" value="1"/>
</dbReference>
<dbReference type="PRINTS" id="PR01438">
    <property type="entry name" value="UNVRSLSTRESS"/>
</dbReference>
<evidence type="ECO:0000259" key="3">
    <source>
        <dbReference type="Pfam" id="PF00582"/>
    </source>
</evidence>
<dbReference type="SUPFAM" id="SSF52402">
    <property type="entry name" value="Adenine nucleotide alpha hydrolases-like"/>
    <property type="match status" value="1"/>
</dbReference>
<evidence type="ECO:0000313" key="4">
    <source>
        <dbReference type="EMBL" id="SIO08100.1"/>
    </source>
</evidence>
<dbReference type="Proteomes" id="UP000184758">
    <property type="component" value="Unassembled WGS sequence"/>
</dbReference>
<dbReference type="PANTHER" id="PTHR46268">
    <property type="entry name" value="STRESS RESPONSE PROTEIN NHAX"/>
    <property type="match status" value="1"/>
</dbReference>
<dbReference type="EMBL" id="FSRN01000001">
    <property type="protein sequence ID" value="SIO08100.1"/>
    <property type="molecule type" value="Genomic_DNA"/>
</dbReference>
<gene>
    <name evidence="4" type="ORF">SAMN05878443_1282</name>
</gene>
<organism evidence="4 5">
    <name type="scientific">Carnobacterium alterfunditum</name>
    <dbReference type="NCBI Taxonomy" id="28230"/>
    <lineage>
        <taxon>Bacteria</taxon>
        <taxon>Bacillati</taxon>
        <taxon>Bacillota</taxon>
        <taxon>Bacilli</taxon>
        <taxon>Lactobacillales</taxon>
        <taxon>Carnobacteriaceae</taxon>
        <taxon>Carnobacterium</taxon>
    </lineage>
</organism>
<evidence type="ECO:0000256" key="1">
    <source>
        <dbReference type="ARBA" id="ARBA00008791"/>
    </source>
</evidence>
<dbReference type="eggNOG" id="COG0589">
    <property type="taxonomic scope" value="Bacteria"/>
</dbReference>
<dbReference type="STRING" id="28230.SAMN05878443_1282"/>
<dbReference type="AlphaFoldDB" id="A0A1N6GKR3"/>
<evidence type="ECO:0000256" key="2">
    <source>
        <dbReference type="PIRNR" id="PIRNR006276"/>
    </source>
</evidence>
<accession>A0A1N6GKR3</accession>
<dbReference type="InterPro" id="IPR006015">
    <property type="entry name" value="Universal_stress_UspA"/>
</dbReference>
<dbReference type="CDD" id="cd00293">
    <property type="entry name" value="USP-like"/>
    <property type="match status" value="1"/>
</dbReference>
<dbReference type="InterPro" id="IPR014729">
    <property type="entry name" value="Rossmann-like_a/b/a_fold"/>
</dbReference>
<keyword evidence="2" id="KW-0963">Cytoplasm</keyword>